<organism evidence="1 2">
    <name type="scientific">Pistacia atlantica</name>
    <dbReference type="NCBI Taxonomy" id="434234"/>
    <lineage>
        <taxon>Eukaryota</taxon>
        <taxon>Viridiplantae</taxon>
        <taxon>Streptophyta</taxon>
        <taxon>Embryophyta</taxon>
        <taxon>Tracheophyta</taxon>
        <taxon>Spermatophyta</taxon>
        <taxon>Magnoliopsida</taxon>
        <taxon>eudicotyledons</taxon>
        <taxon>Gunneridae</taxon>
        <taxon>Pentapetalae</taxon>
        <taxon>rosids</taxon>
        <taxon>malvids</taxon>
        <taxon>Sapindales</taxon>
        <taxon>Anacardiaceae</taxon>
        <taxon>Pistacia</taxon>
    </lineage>
</organism>
<gene>
    <name evidence="1" type="ORF">Patl1_22220</name>
</gene>
<comment type="caution">
    <text evidence="1">The sequence shown here is derived from an EMBL/GenBank/DDBJ whole genome shotgun (WGS) entry which is preliminary data.</text>
</comment>
<reference evidence="2" key="1">
    <citation type="journal article" date="2023" name="G3 (Bethesda)">
        <title>Genome assembly and association tests identify interacting loci associated with vigor, precocity, and sex in interspecific pistachio rootstocks.</title>
        <authorList>
            <person name="Palmer W."/>
            <person name="Jacygrad E."/>
            <person name="Sagayaradj S."/>
            <person name="Cavanaugh K."/>
            <person name="Han R."/>
            <person name="Bertier L."/>
            <person name="Beede B."/>
            <person name="Kafkas S."/>
            <person name="Golino D."/>
            <person name="Preece J."/>
            <person name="Michelmore R."/>
        </authorList>
    </citation>
    <scope>NUCLEOTIDE SEQUENCE [LARGE SCALE GENOMIC DNA]</scope>
</reference>
<dbReference type="EMBL" id="CM047900">
    <property type="protein sequence ID" value="KAJ0100073.1"/>
    <property type="molecule type" value="Genomic_DNA"/>
</dbReference>
<protein>
    <submittedName>
        <fullName evidence="1">Uncharacterized protein</fullName>
    </submittedName>
</protein>
<evidence type="ECO:0000313" key="2">
    <source>
        <dbReference type="Proteomes" id="UP001164250"/>
    </source>
</evidence>
<evidence type="ECO:0000313" key="1">
    <source>
        <dbReference type="EMBL" id="KAJ0100073.1"/>
    </source>
</evidence>
<sequence>MEKMGDLVESRQSDLNKSFKLAIHSLLTTCSKQEFGKAFNNFTASEQDCLHLLFIQVINSLHENIEDELQSLCLET</sequence>
<keyword evidence="2" id="KW-1185">Reference proteome</keyword>
<proteinExistence type="predicted"/>
<dbReference type="Proteomes" id="UP001164250">
    <property type="component" value="Chromosome 4"/>
</dbReference>
<accession>A0ACC1BMI9</accession>
<name>A0ACC1BMI9_9ROSI</name>